<comment type="caution">
    <text evidence="1">The sequence shown here is derived from an EMBL/GenBank/DDBJ whole genome shotgun (WGS) entry which is preliminary data.</text>
</comment>
<name>A0A1Q3A2K7_ZYGRO</name>
<dbReference type="GO" id="GO:0006620">
    <property type="term" value="P:post-translational protein targeting to endoplasmic reticulum membrane"/>
    <property type="evidence" value="ECO:0007669"/>
    <property type="project" value="TreeGrafter"/>
</dbReference>
<gene>
    <name evidence="1" type="ORF">ZYGR_0S00550</name>
</gene>
<dbReference type="InterPro" id="IPR005624">
    <property type="entry name" value="PduO/GlcC-like"/>
</dbReference>
<dbReference type="PANTHER" id="PTHR28255">
    <property type="match status" value="1"/>
</dbReference>
<dbReference type="PANTHER" id="PTHR28255:SF1">
    <property type="entry name" value="UPF0303 PROTEIN YBR137W"/>
    <property type="match status" value="1"/>
</dbReference>
<dbReference type="Gene3D" id="3.30.450.150">
    <property type="entry name" value="Haem-degrading domain"/>
    <property type="match status" value="1"/>
</dbReference>
<dbReference type="GO" id="GO:0072380">
    <property type="term" value="C:TRC complex"/>
    <property type="evidence" value="ECO:0007669"/>
    <property type="project" value="TreeGrafter"/>
</dbReference>
<proteinExistence type="predicted"/>
<dbReference type="EMBL" id="BDGX01000019">
    <property type="protein sequence ID" value="GAV49922.1"/>
    <property type="molecule type" value="Genomic_DNA"/>
</dbReference>
<reference evidence="1 2" key="1">
    <citation type="submission" date="2016-08" db="EMBL/GenBank/DDBJ databases">
        <title>Draft genome sequence of allopolyploid Zygosaccharomyces rouxii.</title>
        <authorList>
            <person name="Watanabe J."/>
            <person name="Uehara K."/>
            <person name="Mogi Y."/>
            <person name="Tsukioka Y."/>
        </authorList>
    </citation>
    <scope>NUCLEOTIDE SEQUENCE [LARGE SCALE GENOMIC DNA]</scope>
    <source>
        <strain evidence="1 2">NBRC 110957</strain>
    </source>
</reference>
<dbReference type="SUPFAM" id="SSF143744">
    <property type="entry name" value="GlcG-like"/>
    <property type="match status" value="1"/>
</dbReference>
<protein>
    <submittedName>
        <fullName evidence="1">Uncharacterized protein</fullName>
    </submittedName>
</protein>
<dbReference type="OrthoDB" id="2209940at2759"/>
<sequence>MKQQLTDNLQAYKLHYCNHLGFTNYSCFRKVYLASFNSCEAFILGSLARQMAVGYFKDKCAIIDITLADGQCLFHCVVNDVTTPFSQLSVERKRKTAMKFGCSSMQVQHIYFPFERSPAGDATQESLERHKIAYDMGENDAIAGSIPIFLTSLIGPPVACITIDGLEPYENHWLAFESLTALVQEQRNATQA</sequence>
<organism evidence="1 2">
    <name type="scientific">Zygosaccharomyces rouxii</name>
    <dbReference type="NCBI Taxonomy" id="4956"/>
    <lineage>
        <taxon>Eukaryota</taxon>
        <taxon>Fungi</taxon>
        <taxon>Dikarya</taxon>
        <taxon>Ascomycota</taxon>
        <taxon>Saccharomycotina</taxon>
        <taxon>Saccharomycetes</taxon>
        <taxon>Saccharomycetales</taxon>
        <taxon>Saccharomycetaceae</taxon>
        <taxon>Zygosaccharomyces</taxon>
    </lineage>
</organism>
<dbReference type="AlphaFoldDB" id="A0A1Q3A2K7"/>
<dbReference type="InterPro" id="IPR038084">
    <property type="entry name" value="PduO/GlcC-like_sf"/>
</dbReference>
<evidence type="ECO:0000313" key="2">
    <source>
        <dbReference type="Proteomes" id="UP000187013"/>
    </source>
</evidence>
<dbReference type="InterPro" id="IPR010371">
    <property type="entry name" value="YBR137W-like"/>
</dbReference>
<accession>A0A1Q3A2K7</accession>
<evidence type="ECO:0000313" key="1">
    <source>
        <dbReference type="EMBL" id="GAV49922.1"/>
    </source>
</evidence>
<dbReference type="Proteomes" id="UP000187013">
    <property type="component" value="Unassembled WGS sequence"/>
</dbReference>
<dbReference type="Pfam" id="PF03928">
    <property type="entry name" value="HbpS-like"/>
    <property type="match status" value="1"/>
</dbReference>